<protein>
    <submittedName>
        <fullName evidence="1">Cyclin-dependent kinase D-3</fullName>
    </submittedName>
</protein>
<organism evidence="1 2">
    <name type="scientific">Camellia lanceoleosa</name>
    <dbReference type="NCBI Taxonomy" id="1840588"/>
    <lineage>
        <taxon>Eukaryota</taxon>
        <taxon>Viridiplantae</taxon>
        <taxon>Streptophyta</taxon>
        <taxon>Embryophyta</taxon>
        <taxon>Tracheophyta</taxon>
        <taxon>Spermatophyta</taxon>
        <taxon>Magnoliopsida</taxon>
        <taxon>eudicotyledons</taxon>
        <taxon>Gunneridae</taxon>
        <taxon>Pentapetalae</taxon>
        <taxon>asterids</taxon>
        <taxon>Ericales</taxon>
        <taxon>Theaceae</taxon>
        <taxon>Camellia</taxon>
    </lineage>
</organism>
<reference evidence="1 2" key="1">
    <citation type="journal article" date="2022" name="Plant J.">
        <title>Chromosome-level genome of Camellia lanceoleosa provides a valuable resource for understanding genome evolution and self-incompatibility.</title>
        <authorList>
            <person name="Gong W."/>
            <person name="Xiao S."/>
            <person name="Wang L."/>
            <person name="Liao Z."/>
            <person name="Chang Y."/>
            <person name="Mo W."/>
            <person name="Hu G."/>
            <person name="Li W."/>
            <person name="Zhao G."/>
            <person name="Zhu H."/>
            <person name="Hu X."/>
            <person name="Ji K."/>
            <person name="Xiang X."/>
            <person name="Song Q."/>
            <person name="Yuan D."/>
            <person name="Jin S."/>
            <person name="Zhang L."/>
        </authorList>
    </citation>
    <scope>NUCLEOTIDE SEQUENCE [LARGE SCALE GENOMIC DNA]</scope>
    <source>
        <strain evidence="1">SQ_2022a</strain>
    </source>
</reference>
<proteinExistence type="predicted"/>
<sequence>MISQLSLSRLLSISHSLSVFSQSIIVSINQSIHRMVEESIKYVILIVDISTGNSDIDQLGKIFAAFGTPKQSQWPDIKYLPDYVEYQYVPGQPLRQLFPMASADALDLLSKMFTYDPKARISALQALEHRFRPRILIDVTHIDMSTTVLGFKISMRIMIAPAAMQKMAHHKGRLAARGRTEHVPMPLDFSVFGSRPPTRPTINRL</sequence>
<keyword evidence="1" id="KW-0418">Kinase</keyword>
<keyword evidence="1" id="KW-0808">Transferase</keyword>
<evidence type="ECO:0000313" key="1">
    <source>
        <dbReference type="EMBL" id="KAI7989636.1"/>
    </source>
</evidence>
<comment type="caution">
    <text evidence="1">The sequence shown here is derived from an EMBL/GenBank/DDBJ whole genome shotgun (WGS) entry which is preliminary data.</text>
</comment>
<dbReference type="EMBL" id="CM045771">
    <property type="protein sequence ID" value="KAI7989636.1"/>
    <property type="molecule type" value="Genomic_DNA"/>
</dbReference>
<dbReference type="Proteomes" id="UP001060215">
    <property type="component" value="Chromosome 14"/>
</dbReference>
<name>A0ACC0FLF8_9ERIC</name>
<evidence type="ECO:0000313" key="2">
    <source>
        <dbReference type="Proteomes" id="UP001060215"/>
    </source>
</evidence>
<gene>
    <name evidence="1" type="ORF">LOK49_LG13G00325</name>
</gene>
<accession>A0ACC0FLF8</accession>
<keyword evidence="2" id="KW-1185">Reference proteome</keyword>